<sequence>MINQIRRPIYSFIGITLISFTLSGCIIHVNAKNKDLDVDTTLYSSDVKSTNKSVKVGAGRTVQDVGSVNGSVVIQDKVTAARVSNTNGSISIGDNVKVDSVDGVNGQIEIGEGFVAEQNVSTVNGQIKIQEQGQIGGELSTVNGNISISDVIVEEDIVTANGNVTLRDGSLVKGDIYFSGRSNQKYNKNYPVLYISADSNVEGGIILERPVELVLENESLESKVKRLYKD</sequence>
<dbReference type="AlphaFoldDB" id="K6Y2L7"/>
<dbReference type="OrthoDB" id="6321858at2"/>
<dbReference type="EMBL" id="BAEQ01000004">
    <property type="protein sequence ID" value="GAC27069.1"/>
    <property type="molecule type" value="Genomic_DNA"/>
</dbReference>
<protein>
    <recommendedName>
        <fullName evidence="4">Adhesin domain-containing protein</fullName>
    </recommendedName>
</protein>
<dbReference type="PROSITE" id="PS51257">
    <property type="entry name" value="PROKAR_LIPOPROTEIN"/>
    <property type="match status" value="1"/>
</dbReference>
<evidence type="ECO:0000256" key="1">
    <source>
        <dbReference type="SAM" id="Phobius"/>
    </source>
</evidence>
<comment type="caution">
    <text evidence="2">The sequence shown here is derived from an EMBL/GenBank/DDBJ whole genome shotgun (WGS) entry which is preliminary data.</text>
</comment>
<name>K6Y2L7_9ALTE</name>
<dbReference type="RefSeq" id="WP_006008270.1">
    <property type="nucleotide sequence ID" value="NZ_AUAV01000013.1"/>
</dbReference>
<gene>
    <name evidence="2" type="ORF">GPAL_0188</name>
</gene>
<accession>K6Y2L7</accession>
<keyword evidence="1" id="KW-0812">Transmembrane</keyword>
<proteinExistence type="predicted"/>
<reference evidence="3" key="1">
    <citation type="journal article" date="2014" name="Environ. Microbiol.">
        <title>Comparative genomics of the marine bacterial genus Glaciecola reveals the high degree of genomic diversity and genomic characteristic for cold adaptation.</title>
        <authorList>
            <person name="Qin Q.L."/>
            <person name="Xie B.B."/>
            <person name="Yu Y."/>
            <person name="Shu Y.L."/>
            <person name="Rong J.C."/>
            <person name="Zhang Y.J."/>
            <person name="Zhao D.L."/>
            <person name="Chen X.L."/>
            <person name="Zhang X.Y."/>
            <person name="Chen B."/>
            <person name="Zhou B.C."/>
            <person name="Zhang Y.Z."/>
        </authorList>
    </citation>
    <scope>NUCLEOTIDE SEQUENCE [LARGE SCALE GENOMIC DNA]</scope>
    <source>
        <strain evidence="3">ACAM 615</strain>
    </source>
</reference>
<evidence type="ECO:0000313" key="3">
    <source>
        <dbReference type="Proteomes" id="UP000006251"/>
    </source>
</evidence>
<keyword evidence="1" id="KW-1133">Transmembrane helix</keyword>
<keyword evidence="3" id="KW-1185">Reference proteome</keyword>
<dbReference type="STRING" id="1121922.GCA_000428905_02498"/>
<organism evidence="2 3">
    <name type="scientific">Brumicola pallidula DSM 14239 = ACAM 615</name>
    <dbReference type="NCBI Taxonomy" id="1121922"/>
    <lineage>
        <taxon>Bacteria</taxon>
        <taxon>Pseudomonadati</taxon>
        <taxon>Pseudomonadota</taxon>
        <taxon>Gammaproteobacteria</taxon>
        <taxon>Alteromonadales</taxon>
        <taxon>Alteromonadaceae</taxon>
        <taxon>Brumicola</taxon>
    </lineage>
</organism>
<evidence type="ECO:0008006" key="4">
    <source>
        <dbReference type="Google" id="ProtNLM"/>
    </source>
</evidence>
<keyword evidence="1" id="KW-0472">Membrane</keyword>
<dbReference type="Proteomes" id="UP000006251">
    <property type="component" value="Unassembled WGS sequence"/>
</dbReference>
<feature type="transmembrane region" description="Helical" evidence="1">
    <location>
        <begin position="9"/>
        <end position="29"/>
    </location>
</feature>
<evidence type="ECO:0000313" key="2">
    <source>
        <dbReference type="EMBL" id="GAC27069.1"/>
    </source>
</evidence>